<evidence type="ECO:0000313" key="15">
    <source>
        <dbReference type="Proteomes" id="UP000646946"/>
    </source>
</evidence>
<evidence type="ECO:0000256" key="7">
    <source>
        <dbReference type="ARBA" id="ARBA00022679"/>
    </source>
</evidence>
<keyword evidence="7 11" id="KW-0808">Transferase</keyword>
<feature type="initiator methionine" description="Removed" evidence="11">
    <location>
        <position position="1"/>
    </location>
</feature>
<keyword evidence="5 11" id="KW-0963">Cytoplasm</keyword>
<evidence type="ECO:0000256" key="2">
    <source>
        <dbReference type="ARBA" id="ARBA00004496"/>
    </source>
</evidence>
<feature type="domain" description="SIS" evidence="13">
    <location>
        <begin position="294"/>
        <end position="434"/>
    </location>
</feature>
<comment type="catalytic activity">
    <reaction evidence="1 11">
        <text>D-fructose 6-phosphate + L-glutamine = D-glucosamine 6-phosphate + L-glutamate</text>
        <dbReference type="Rhea" id="RHEA:13237"/>
        <dbReference type="ChEBI" id="CHEBI:29985"/>
        <dbReference type="ChEBI" id="CHEBI:58359"/>
        <dbReference type="ChEBI" id="CHEBI:58725"/>
        <dbReference type="ChEBI" id="CHEBI:61527"/>
        <dbReference type="EC" id="2.6.1.16"/>
    </reaction>
</comment>
<evidence type="ECO:0000256" key="4">
    <source>
        <dbReference type="ARBA" id="ARBA00016090"/>
    </source>
</evidence>
<name>A0A832XGJ7_9ARCH</name>
<dbReference type="InterPro" id="IPR001347">
    <property type="entry name" value="SIS_dom"/>
</dbReference>
<feature type="domain" description="Glutamine amidotransferase type-2" evidence="12">
    <location>
        <begin position="2"/>
        <end position="219"/>
    </location>
</feature>
<dbReference type="FunFam" id="3.40.50.10490:FF:000001">
    <property type="entry name" value="Glutamine--fructose-6-phosphate aminotransferase [isomerizing]"/>
    <property type="match status" value="1"/>
</dbReference>
<dbReference type="EMBL" id="DVAB01000017">
    <property type="protein sequence ID" value="HIK00264.1"/>
    <property type="molecule type" value="Genomic_DNA"/>
</dbReference>
<dbReference type="Gene3D" id="3.40.50.10490">
    <property type="entry name" value="Glucose-6-phosphate isomerase like protein, domain 1"/>
    <property type="match status" value="2"/>
</dbReference>
<evidence type="ECO:0000256" key="11">
    <source>
        <dbReference type="HAMAP-Rule" id="MF_00164"/>
    </source>
</evidence>
<dbReference type="PANTHER" id="PTHR10937">
    <property type="entry name" value="GLUCOSAMINE--FRUCTOSE-6-PHOSPHATE AMINOTRANSFERASE, ISOMERIZING"/>
    <property type="match status" value="1"/>
</dbReference>
<dbReference type="GO" id="GO:0004360">
    <property type="term" value="F:glutamine-fructose-6-phosphate transaminase (isomerizing) activity"/>
    <property type="evidence" value="ECO:0007669"/>
    <property type="project" value="UniProtKB-UniRule"/>
</dbReference>
<dbReference type="Pfam" id="PF01380">
    <property type="entry name" value="SIS"/>
    <property type="match status" value="2"/>
</dbReference>
<evidence type="ECO:0000256" key="9">
    <source>
        <dbReference type="ARBA" id="ARBA00022962"/>
    </source>
</evidence>
<dbReference type="GO" id="GO:0005975">
    <property type="term" value="P:carbohydrate metabolic process"/>
    <property type="evidence" value="ECO:0007669"/>
    <property type="project" value="UniProtKB-UniRule"/>
</dbReference>
<keyword evidence="9" id="KW-0315">Glutamine amidotransferase</keyword>
<evidence type="ECO:0000256" key="10">
    <source>
        <dbReference type="ARBA" id="ARBA00055466"/>
    </source>
</evidence>
<dbReference type="SUPFAM" id="SSF53697">
    <property type="entry name" value="SIS domain"/>
    <property type="match status" value="1"/>
</dbReference>
<organism evidence="14 15">
    <name type="scientific">Candidatus Naiadarchaeum limnaeum</name>
    <dbReference type="NCBI Taxonomy" id="2756139"/>
    <lineage>
        <taxon>Archaea</taxon>
        <taxon>Candidatus Undinarchaeota</taxon>
        <taxon>Candidatus Undinarchaeia</taxon>
        <taxon>Candidatus Naiadarchaeales</taxon>
        <taxon>Candidatus Naiadarchaeaceae</taxon>
        <taxon>Candidatus Naiadarchaeum</taxon>
    </lineage>
</organism>
<dbReference type="FunFam" id="3.60.20.10:FF:000006">
    <property type="entry name" value="Glutamine--fructose-6-phosphate aminotransferase [isomerizing]"/>
    <property type="match status" value="1"/>
</dbReference>
<evidence type="ECO:0000259" key="12">
    <source>
        <dbReference type="PROSITE" id="PS51278"/>
    </source>
</evidence>
<evidence type="ECO:0000256" key="8">
    <source>
        <dbReference type="ARBA" id="ARBA00022737"/>
    </source>
</evidence>
<sequence>MCGIIGYVGKKRAAPIILECLKRLEYRGYDSAGIATINGGKLFLKKDKGFINDVILHTDLPSLPGQIGIGHTRWATHGVPSMRNAHPHTSCDEKIAVIHNGIIENYLDLKNDLLEKGHKFKSETDTEVFAHLIEENFKKKKNFESAVSDSLKKIHGAFAFVVLNADEPDKIIVARNNAPLIIGLGDGENFVASDIPAFLSETRRAVILENGEYAVIAKESAVVKEIKSSRVVKKQIQNIKWSAEAAEKGGYEYFALKEINEIPRATEDTLAALPEIEKIAHKVKKFMRNPRFRYPQTKFAVKKIIFVAAGTSYHAALIGKYLFENLCKIQCEAVLASEFSWSLANIVDKNTLIIAISQSGETADTLLALEDAKLRGAKVLAISNVIGSSITREADFNVHTNAGPEIAVIATKTFVTQLIVLYALAFYLAGKNPAPLKKIPALQAKTLSLITNIIKETAEKIKSAKDIYFLGRGISYPLILEGALKLKEISYIHAEGMPAGELKHGTLSLIEENVPVIFSLTPESHEKTISNMQEVKARSGFIIAITNEKDTSVKEHANIAIKVPEVENPLMYPLLQILPLQLLAYYTTVARGLSPDKPRHLAKSVTVE</sequence>
<comment type="subcellular location">
    <subcellularLocation>
        <location evidence="2 11">Cytoplasm</location>
    </subcellularLocation>
</comment>
<feature type="domain" description="SIS" evidence="13">
    <location>
        <begin position="457"/>
        <end position="598"/>
    </location>
</feature>
<feature type="active site" description="Nucleophile; for GATase activity" evidence="11">
    <location>
        <position position="2"/>
    </location>
</feature>
<comment type="caution">
    <text evidence="14">The sequence shown here is derived from an EMBL/GenBank/DDBJ whole genome shotgun (WGS) entry which is preliminary data.</text>
</comment>
<evidence type="ECO:0000259" key="13">
    <source>
        <dbReference type="PROSITE" id="PS51464"/>
    </source>
</evidence>
<dbReference type="PANTHER" id="PTHR10937:SF0">
    <property type="entry name" value="GLUTAMINE--FRUCTOSE-6-PHOSPHATE TRANSAMINASE (ISOMERIZING)"/>
    <property type="match status" value="1"/>
</dbReference>
<protein>
    <recommendedName>
        <fullName evidence="4 11">Glutamine--fructose-6-phosphate aminotransferase [isomerizing]</fullName>
        <ecNumber evidence="3 11">2.6.1.16</ecNumber>
    </recommendedName>
    <alternativeName>
        <fullName evidence="11">D-fructose-6-phosphate amidotransferase</fullName>
    </alternativeName>
    <alternativeName>
        <fullName evidence="11">GFAT</fullName>
    </alternativeName>
    <alternativeName>
        <fullName evidence="11">Glucosamine-6-phosphate synthase</fullName>
    </alternativeName>
    <alternativeName>
        <fullName evidence="11">Hexosephosphate aminotransferase</fullName>
    </alternativeName>
    <alternativeName>
        <fullName evidence="11">L-glutamine--D-fructose-6-phosphate amidotransferase</fullName>
    </alternativeName>
</protein>
<dbReference type="Pfam" id="PF13522">
    <property type="entry name" value="GATase_6"/>
    <property type="match status" value="1"/>
</dbReference>
<dbReference type="InterPro" id="IPR035466">
    <property type="entry name" value="GlmS/AgaS_SIS"/>
</dbReference>
<dbReference type="GO" id="GO:0006002">
    <property type="term" value="P:fructose 6-phosphate metabolic process"/>
    <property type="evidence" value="ECO:0007669"/>
    <property type="project" value="TreeGrafter"/>
</dbReference>
<dbReference type="EC" id="2.6.1.16" evidence="3 11"/>
<dbReference type="InterPro" id="IPR035490">
    <property type="entry name" value="GlmS/FrlB_SIS"/>
</dbReference>
<reference evidence="14 15" key="1">
    <citation type="journal article" name="Nat. Commun.">
        <title>Undinarchaeota illuminate DPANN phylogeny and the impact of gene transfer on archaeal evolution.</title>
        <authorList>
            <person name="Dombrowski N."/>
            <person name="Williams T.A."/>
            <person name="Sun J."/>
            <person name="Woodcroft B.J."/>
            <person name="Lee J.H."/>
            <person name="Minh B.Q."/>
            <person name="Rinke C."/>
            <person name="Spang A."/>
        </authorList>
    </citation>
    <scope>NUCLEOTIDE SEQUENCE [LARGE SCALE GENOMIC DNA]</scope>
    <source>
        <strain evidence="14">MAG_bin1129</strain>
    </source>
</reference>
<dbReference type="AlphaFoldDB" id="A0A832XGJ7"/>
<dbReference type="GO" id="GO:0006487">
    <property type="term" value="P:protein N-linked glycosylation"/>
    <property type="evidence" value="ECO:0007669"/>
    <property type="project" value="TreeGrafter"/>
</dbReference>
<dbReference type="InterPro" id="IPR005855">
    <property type="entry name" value="GFAT"/>
</dbReference>
<dbReference type="InterPro" id="IPR047084">
    <property type="entry name" value="GFAT_N"/>
</dbReference>
<evidence type="ECO:0000313" key="14">
    <source>
        <dbReference type="EMBL" id="HIK00264.1"/>
    </source>
</evidence>
<accession>A0A832XGJ7</accession>
<dbReference type="CDD" id="cd05008">
    <property type="entry name" value="SIS_GlmS_GlmD_1"/>
    <property type="match status" value="1"/>
</dbReference>
<evidence type="ECO:0000256" key="3">
    <source>
        <dbReference type="ARBA" id="ARBA00012916"/>
    </source>
</evidence>
<dbReference type="InterPro" id="IPR046348">
    <property type="entry name" value="SIS_dom_sf"/>
</dbReference>
<comment type="function">
    <text evidence="10 11">Catalyzes the first step in hexosamine metabolism, converting fructose-6P into glucosamine-6P using glutamine as a nitrogen source.</text>
</comment>
<dbReference type="PROSITE" id="PS51278">
    <property type="entry name" value="GATASE_TYPE_2"/>
    <property type="match status" value="1"/>
</dbReference>
<dbReference type="GO" id="GO:0005737">
    <property type="term" value="C:cytoplasm"/>
    <property type="evidence" value="ECO:0007669"/>
    <property type="project" value="UniProtKB-SubCell"/>
</dbReference>
<proteinExistence type="inferred from homology"/>
<comment type="subunit">
    <text evidence="11">Homodimer.</text>
</comment>
<dbReference type="GO" id="GO:0006047">
    <property type="term" value="P:UDP-N-acetylglucosamine metabolic process"/>
    <property type="evidence" value="ECO:0007669"/>
    <property type="project" value="TreeGrafter"/>
</dbReference>
<evidence type="ECO:0000256" key="5">
    <source>
        <dbReference type="ARBA" id="ARBA00022490"/>
    </source>
</evidence>
<dbReference type="FunFam" id="3.40.50.10490:FF:000002">
    <property type="entry name" value="Glutamine--fructose-6-phosphate aminotransferase [isomerizing]"/>
    <property type="match status" value="1"/>
</dbReference>
<keyword evidence="8" id="KW-0677">Repeat</keyword>
<evidence type="ECO:0000256" key="6">
    <source>
        <dbReference type="ARBA" id="ARBA00022576"/>
    </source>
</evidence>
<feature type="active site" description="For Fru-6P isomerization activity" evidence="11">
    <location>
        <position position="603"/>
    </location>
</feature>
<dbReference type="Gene3D" id="3.60.20.10">
    <property type="entry name" value="Glutamine Phosphoribosylpyrophosphate, subunit 1, domain 1"/>
    <property type="match status" value="1"/>
</dbReference>
<dbReference type="CDD" id="cd00714">
    <property type="entry name" value="GFAT"/>
    <property type="match status" value="1"/>
</dbReference>
<dbReference type="SUPFAM" id="SSF56235">
    <property type="entry name" value="N-terminal nucleophile aminohydrolases (Ntn hydrolases)"/>
    <property type="match status" value="1"/>
</dbReference>
<gene>
    <name evidence="11 14" type="primary">glmS</name>
    <name evidence="14" type="ORF">H1016_01860</name>
</gene>
<dbReference type="GO" id="GO:0046349">
    <property type="term" value="P:amino sugar biosynthetic process"/>
    <property type="evidence" value="ECO:0007669"/>
    <property type="project" value="UniProtKB-ARBA"/>
</dbReference>
<dbReference type="Proteomes" id="UP000646946">
    <property type="component" value="Unassembled WGS sequence"/>
</dbReference>
<dbReference type="InterPro" id="IPR017932">
    <property type="entry name" value="GATase_2_dom"/>
</dbReference>
<keyword evidence="15" id="KW-1185">Reference proteome</keyword>
<dbReference type="NCBIfam" id="NF001484">
    <property type="entry name" value="PRK00331.1"/>
    <property type="match status" value="1"/>
</dbReference>
<dbReference type="InterPro" id="IPR029055">
    <property type="entry name" value="Ntn_hydrolases_N"/>
</dbReference>
<dbReference type="NCBIfam" id="TIGR01135">
    <property type="entry name" value="glmS"/>
    <property type="match status" value="1"/>
</dbReference>
<evidence type="ECO:0000256" key="1">
    <source>
        <dbReference type="ARBA" id="ARBA00001031"/>
    </source>
</evidence>
<dbReference type="GO" id="GO:0097367">
    <property type="term" value="F:carbohydrate derivative binding"/>
    <property type="evidence" value="ECO:0007669"/>
    <property type="project" value="InterPro"/>
</dbReference>
<keyword evidence="6 11" id="KW-0032">Aminotransferase</keyword>
<dbReference type="PROSITE" id="PS51464">
    <property type="entry name" value="SIS"/>
    <property type="match status" value="2"/>
</dbReference>
<dbReference type="CDD" id="cd05009">
    <property type="entry name" value="SIS_GlmS_GlmD_2"/>
    <property type="match status" value="1"/>
</dbReference>
<dbReference type="HAMAP" id="MF_00164">
    <property type="entry name" value="GlmS"/>
    <property type="match status" value="1"/>
</dbReference>